<dbReference type="OrthoDB" id="2963168at2759"/>
<dbReference type="SUPFAM" id="SSF53067">
    <property type="entry name" value="Actin-like ATPase domain"/>
    <property type="match status" value="2"/>
</dbReference>
<reference evidence="1" key="1">
    <citation type="journal article" date="2020" name="Stud. Mycol.">
        <title>101 Dothideomycetes genomes: a test case for predicting lifestyles and emergence of pathogens.</title>
        <authorList>
            <person name="Haridas S."/>
            <person name="Albert R."/>
            <person name="Binder M."/>
            <person name="Bloem J."/>
            <person name="Labutti K."/>
            <person name="Salamov A."/>
            <person name="Andreopoulos B."/>
            <person name="Baker S."/>
            <person name="Barry K."/>
            <person name="Bills G."/>
            <person name="Bluhm B."/>
            <person name="Cannon C."/>
            <person name="Castanera R."/>
            <person name="Culley D."/>
            <person name="Daum C."/>
            <person name="Ezra D."/>
            <person name="Gonzalez J."/>
            <person name="Henrissat B."/>
            <person name="Kuo A."/>
            <person name="Liang C."/>
            <person name="Lipzen A."/>
            <person name="Lutzoni F."/>
            <person name="Magnuson J."/>
            <person name="Mondo S."/>
            <person name="Nolan M."/>
            <person name="Ohm R."/>
            <person name="Pangilinan J."/>
            <person name="Park H.-J."/>
            <person name="Ramirez L."/>
            <person name="Alfaro M."/>
            <person name="Sun H."/>
            <person name="Tritt A."/>
            <person name="Yoshinaga Y."/>
            <person name="Zwiers L.-H."/>
            <person name="Turgeon B."/>
            <person name="Goodwin S."/>
            <person name="Spatafora J."/>
            <person name="Crous P."/>
            <person name="Grigoriev I."/>
        </authorList>
    </citation>
    <scope>NUCLEOTIDE SEQUENCE</scope>
    <source>
        <strain evidence="1">CBS 130266</strain>
    </source>
</reference>
<dbReference type="PANTHER" id="PTHR14187:SF5">
    <property type="entry name" value="HEAT SHOCK 70 KDA PROTEIN 12A"/>
    <property type="match status" value="1"/>
</dbReference>
<sequence>DIHVISDWARGGGDSAKVPSIISYSDHGECKWGFEAISEPETFRWTKLLLQEDTSLMHLRELNETRLLLIKHDKTAVDVVADFLRHLWIHTMFSIERALASETVERMSFQVVLTVPAIWDAKTVAKMVQAATQAGITLPRVAGETTLHVVSEPEAAALATFTDQKNRMFEAGDCFVICDAGGGTVDVITYKVNSVKPMHLSESVPGDGALCGATFLDYAFQKQVQDWISTKWSYGMKKVRYEKWLRQEWEHGLKRNFDGSEKPWIVDVPLELQKRIPWRSSLFPRKAKRFPVENGEINLSQKHLSSIFDDVFIRISHLISAQIKRIADIGSTPKGIILVGGLGCNKYLSRVLRGHFPTVATIQPPGTRAWSAVCRGAIYQAQAFTIPSHRLEAKGNCRVISRVSRLSYGILCSQLFDARCHDPKDRYFMSSTGEWCATNQIEWYIKRSDELEVGRTIRLPWKRYIPPEELIGQQITIELFQCGDICPPSRKTDSVHALCRISCAVPPAAQLPKYTNKEGREYRIVQFDLEVTLVGNALSFAVKKDGVKLSHDQISVVFL</sequence>
<accession>A0A9P4TTP2</accession>
<keyword evidence="2" id="KW-1185">Reference proteome</keyword>
<dbReference type="Proteomes" id="UP000800235">
    <property type="component" value="Unassembled WGS sequence"/>
</dbReference>
<evidence type="ECO:0000313" key="2">
    <source>
        <dbReference type="Proteomes" id="UP000800235"/>
    </source>
</evidence>
<gene>
    <name evidence="1" type="ORF">EJ08DRAFT_598474</name>
</gene>
<evidence type="ECO:0000313" key="1">
    <source>
        <dbReference type="EMBL" id="KAF2420305.1"/>
    </source>
</evidence>
<organism evidence="1 2">
    <name type="scientific">Tothia fuscella</name>
    <dbReference type="NCBI Taxonomy" id="1048955"/>
    <lineage>
        <taxon>Eukaryota</taxon>
        <taxon>Fungi</taxon>
        <taxon>Dikarya</taxon>
        <taxon>Ascomycota</taxon>
        <taxon>Pezizomycotina</taxon>
        <taxon>Dothideomycetes</taxon>
        <taxon>Pleosporomycetidae</taxon>
        <taxon>Venturiales</taxon>
        <taxon>Cylindrosympodiaceae</taxon>
        <taxon>Tothia</taxon>
    </lineage>
</organism>
<dbReference type="InterPro" id="IPR043129">
    <property type="entry name" value="ATPase_NBD"/>
</dbReference>
<dbReference type="CDD" id="cd10170">
    <property type="entry name" value="ASKHA_NBD_HSP70"/>
    <property type="match status" value="1"/>
</dbReference>
<dbReference type="Gene3D" id="3.30.420.40">
    <property type="match status" value="1"/>
</dbReference>
<proteinExistence type="predicted"/>
<feature type="non-terminal residue" evidence="1">
    <location>
        <position position="1"/>
    </location>
</feature>
<dbReference type="EMBL" id="MU007111">
    <property type="protein sequence ID" value="KAF2420305.1"/>
    <property type="molecule type" value="Genomic_DNA"/>
</dbReference>
<dbReference type="AlphaFoldDB" id="A0A9P4TTP2"/>
<name>A0A9P4TTP2_9PEZI</name>
<comment type="caution">
    <text evidence="1">The sequence shown here is derived from an EMBL/GenBank/DDBJ whole genome shotgun (WGS) entry which is preliminary data.</text>
</comment>
<protein>
    <submittedName>
        <fullName evidence="1">Uncharacterized protein</fullName>
    </submittedName>
</protein>
<dbReference type="PANTHER" id="PTHR14187">
    <property type="entry name" value="ALPHA KINASE/ELONGATION FACTOR 2 KINASE"/>
    <property type="match status" value="1"/>
</dbReference>